<organism evidence="3 4">
    <name type="scientific">Cupriavidus lacunae</name>
    <dbReference type="NCBI Taxonomy" id="2666307"/>
    <lineage>
        <taxon>Bacteria</taxon>
        <taxon>Pseudomonadati</taxon>
        <taxon>Pseudomonadota</taxon>
        <taxon>Betaproteobacteria</taxon>
        <taxon>Burkholderiales</taxon>
        <taxon>Burkholderiaceae</taxon>
        <taxon>Cupriavidus</taxon>
    </lineage>
</organism>
<dbReference type="InterPro" id="IPR042100">
    <property type="entry name" value="Bug_dom1"/>
</dbReference>
<keyword evidence="4" id="KW-1185">Reference proteome</keyword>
<dbReference type="PANTHER" id="PTHR42928">
    <property type="entry name" value="TRICARBOXYLATE-BINDING PROTEIN"/>
    <property type="match status" value="1"/>
</dbReference>
<dbReference type="EMBL" id="QKWJ01000011">
    <property type="protein sequence ID" value="RDK10077.1"/>
    <property type="molecule type" value="Genomic_DNA"/>
</dbReference>
<evidence type="ECO:0000256" key="1">
    <source>
        <dbReference type="ARBA" id="ARBA00006987"/>
    </source>
</evidence>
<dbReference type="Gene3D" id="3.40.190.10">
    <property type="entry name" value="Periplasmic binding protein-like II"/>
    <property type="match status" value="1"/>
</dbReference>
<feature type="signal peptide" evidence="2">
    <location>
        <begin position="1"/>
        <end position="29"/>
    </location>
</feature>
<comment type="caution">
    <text evidence="3">The sequence shown here is derived from an EMBL/GenBank/DDBJ whole genome shotgun (WGS) entry which is preliminary data.</text>
</comment>
<keyword evidence="2" id="KW-0732">Signal</keyword>
<accession>A0A370NWW1</accession>
<dbReference type="InterPro" id="IPR005064">
    <property type="entry name" value="BUG"/>
</dbReference>
<evidence type="ECO:0000256" key="2">
    <source>
        <dbReference type="SAM" id="SignalP"/>
    </source>
</evidence>
<dbReference type="AlphaFoldDB" id="A0A370NWW1"/>
<dbReference type="CDD" id="cd07012">
    <property type="entry name" value="PBP2_Bug_TTT"/>
    <property type="match status" value="1"/>
</dbReference>
<evidence type="ECO:0000313" key="3">
    <source>
        <dbReference type="EMBL" id="RDK10077.1"/>
    </source>
</evidence>
<name>A0A370NWW1_9BURK</name>
<dbReference type="RefSeq" id="WP_115015466.1">
    <property type="nucleotide sequence ID" value="NZ_QKWJ01000011.1"/>
</dbReference>
<dbReference type="PANTHER" id="PTHR42928:SF5">
    <property type="entry name" value="BLR1237 PROTEIN"/>
    <property type="match status" value="1"/>
</dbReference>
<evidence type="ECO:0000313" key="4">
    <source>
        <dbReference type="Proteomes" id="UP000255165"/>
    </source>
</evidence>
<sequence>MIKKLNLMKHVANAAMLAVAYSAPTAAFAEVFPNKPIRMIVPASAGGAADTLARLLSKYMAESWKQPIVVENRAGASGIIGIEAGSKASPDGYTALMGYTFMVQAPALYSKLPYDVYRDLQPVMQVAKSPNLFAIPTSLKVKTFQEFVAKAKEAQGKYSFGSNGNGTSAHMQGTVISRRAGMELVHVPFKGSAPEIQALLGDQITSGIVDIGSAQPFVSSGALRVLAVTGDRRLKSLPDVPTFKELGFEGFESVGWFGVFLPANTPQDIVRKYVAELTRIMRIPEVASRIESLGMIPTSVGPDAFAKSMRADGDHWTRMAREGNIRLD</sequence>
<dbReference type="Proteomes" id="UP000255165">
    <property type="component" value="Unassembled WGS sequence"/>
</dbReference>
<dbReference type="SUPFAM" id="SSF53850">
    <property type="entry name" value="Periplasmic binding protein-like II"/>
    <property type="match status" value="1"/>
</dbReference>
<dbReference type="Gene3D" id="3.40.190.150">
    <property type="entry name" value="Bordetella uptake gene, domain 1"/>
    <property type="match status" value="1"/>
</dbReference>
<dbReference type="PIRSF" id="PIRSF017082">
    <property type="entry name" value="YflP"/>
    <property type="match status" value="1"/>
</dbReference>
<comment type="similarity">
    <text evidence="1">Belongs to the UPF0065 (bug) family.</text>
</comment>
<protein>
    <submittedName>
        <fullName evidence="3">Tripartite tricarboxylate transporter substrate binding protein</fullName>
    </submittedName>
</protein>
<reference evidence="4" key="1">
    <citation type="submission" date="2018-06" db="EMBL/GenBank/DDBJ databases">
        <authorList>
            <person name="Feng T."/>
            <person name="Jeon C.O."/>
        </authorList>
    </citation>
    <scope>NUCLEOTIDE SEQUENCE [LARGE SCALE GENOMIC DNA]</scope>
    <source>
        <strain evidence="4">S23</strain>
    </source>
</reference>
<feature type="chain" id="PRO_5016689604" evidence="2">
    <location>
        <begin position="30"/>
        <end position="328"/>
    </location>
</feature>
<proteinExistence type="inferred from homology"/>
<dbReference type="Pfam" id="PF03401">
    <property type="entry name" value="TctC"/>
    <property type="match status" value="1"/>
</dbReference>
<gene>
    <name evidence="3" type="ORF">DN412_11955</name>
</gene>